<dbReference type="CDD" id="cd02612">
    <property type="entry name" value="HAD_PGPPase"/>
    <property type="match status" value="1"/>
</dbReference>
<dbReference type="SUPFAM" id="SSF56784">
    <property type="entry name" value="HAD-like"/>
    <property type="match status" value="1"/>
</dbReference>
<dbReference type="GO" id="GO:0046872">
    <property type="term" value="F:metal ion binding"/>
    <property type="evidence" value="ECO:0007669"/>
    <property type="project" value="UniProtKB-KW"/>
</dbReference>
<evidence type="ECO:0000313" key="6">
    <source>
        <dbReference type="EMBL" id="KOG06946.1"/>
    </source>
</evidence>
<dbReference type="GO" id="GO:0016787">
    <property type="term" value="F:hydrolase activity"/>
    <property type="evidence" value="ECO:0007669"/>
    <property type="project" value="UniProtKB-KW"/>
</dbReference>
<keyword evidence="5" id="KW-0472">Membrane</keyword>
<dbReference type="NCBIfam" id="TIGR01488">
    <property type="entry name" value="HAD-SF-IB"/>
    <property type="match status" value="1"/>
</dbReference>
<evidence type="ECO:0000256" key="2">
    <source>
        <dbReference type="ARBA" id="ARBA00022723"/>
    </source>
</evidence>
<name>A0A0L8IZV9_STRVR</name>
<evidence type="ECO:0000256" key="3">
    <source>
        <dbReference type="ARBA" id="ARBA00022801"/>
    </source>
</evidence>
<gene>
    <name evidence="6" type="ORF">ADK34_41170</name>
</gene>
<proteinExistence type="inferred from homology"/>
<dbReference type="InterPro" id="IPR036412">
    <property type="entry name" value="HAD-like_sf"/>
</dbReference>
<dbReference type="Gene3D" id="3.40.50.1000">
    <property type="entry name" value="HAD superfamily/HAD-like"/>
    <property type="match status" value="1"/>
</dbReference>
<keyword evidence="3" id="KW-0378">Hydrolase</keyword>
<accession>A0A0L8IZV9</accession>
<dbReference type="InterPro" id="IPR023214">
    <property type="entry name" value="HAD_sf"/>
</dbReference>
<protein>
    <submittedName>
        <fullName evidence="6">Inhibition of morphological differentiation protein</fullName>
    </submittedName>
</protein>
<dbReference type="PANTHER" id="PTHR43344">
    <property type="entry name" value="PHOSPHOSERINE PHOSPHATASE"/>
    <property type="match status" value="1"/>
</dbReference>
<dbReference type="AlphaFoldDB" id="A0A0L8IZV9"/>
<dbReference type="OrthoDB" id="25607at2"/>
<dbReference type="FunFam" id="1.20.1440.100:FF:000001">
    <property type="entry name" value="Inhibition of morphological differentiation protein"/>
    <property type="match status" value="1"/>
</dbReference>
<dbReference type="InterPro" id="IPR006385">
    <property type="entry name" value="HAD_hydro_SerB1"/>
</dbReference>
<keyword evidence="5" id="KW-1133">Transmembrane helix</keyword>
<evidence type="ECO:0000256" key="1">
    <source>
        <dbReference type="ARBA" id="ARBA00009184"/>
    </source>
</evidence>
<dbReference type="Gene3D" id="1.20.1440.100">
    <property type="entry name" value="SG protein - dephosphorylation function"/>
    <property type="match status" value="1"/>
</dbReference>
<dbReference type="Pfam" id="PF12710">
    <property type="entry name" value="HAD"/>
    <property type="match status" value="1"/>
</dbReference>
<comment type="similarity">
    <text evidence="1">Belongs to the HAD-like hydrolase superfamily. SerB family.</text>
</comment>
<evidence type="ECO:0000256" key="4">
    <source>
        <dbReference type="ARBA" id="ARBA00022842"/>
    </source>
</evidence>
<sequence>MLGLVENHSLPRTAAFFDLDKTVIAKSSTLTFSKSFYRGGLISRRAALRTAYIQFVFLAGGADHDQMERMREYLSALCKGWNVAQVKELVAETLHDLIDPIIYDEAASLIEEHHAAGRDVVIVSTSGAEVVEPIGEMLGADRVVATRMVVGDDGCFTGEVEYYAYGPTKAEAVRELAESEGYDLSRCFAYSDSATDIPMLEAVGHPYAVNPDRTLRREAAAREWPVLAFEKPVRLKQRLPEFRMPPRPTLVAAAAVGAAAVGAGLVWYAARRRQAALAHQLAGDFARI</sequence>
<dbReference type="NCBIfam" id="TIGR01490">
    <property type="entry name" value="HAD-SF-IB-hyp1"/>
    <property type="match status" value="1"/>
</dbReference>
<dbReference type="PANTHER" id="PTHR43344:SF13">
    <property type="entry name" value="PHOSPHATASE RV3661-RELATED"/>
    <property type="match status" value="1"/>
</dbReference>
<keyword evidence="4" id="KW-0460">Magnesium</keyword>
<keyword evidence="2" id="KW-0479">Metal-binding</keyword>
<dbReference type="EMBL" id="LGUP01000420">
    <property type="protein sequence ID" value="KOG06946.1"/>
    <property type="molecule type" value="Genomic_DNA"/>
</dbReference>
<evidence type="ECO:0000313" key="7">
    <source>
        <dbReference type="Proteomes" id="UP000037023"/>
    </source>
</evidence>
<feature type="transmembrane region" description="Helical" evidence="5">
    <location>
        <begin position="250"/>
        <end position="270"/>
    </location>
</feature>
<reference evidence="6 7" key="1">
    <citation type="submission" date="2015-06" db="EMBL/GenBank/DDBJ databases">
        <authorList>
            <person name="Hoefler B.C."/>
            <person name="Straight P.D."/>
        </authorList>
    </citation>
    <scope>NUCLEOTIDE SEQUENCE [LARGE SCALE GENOMIC DNA]</scope>
    <source>
        <strain evidence="6 7">NRRL 3427</strain>
    </source>
</reference>
<keyword evidence="5" id="KW-0812">Transmembrane</keyword>
<dbReference type="Proteomes" id="UP000037023">
    <property type="component" value="Unassembled WGS sequence"/>
</dbReference>
<comment type="caution">
    <text evidence="6">The sequence shown here is derived from an EMBL/GenBank/DDBJ whole genome shotgun (WGS) entry which is preliminary data.</text>
</comment>
<dbReference type="InterPro" id="IPR050582">
    <property type="entry name" value="HAD-like_SerB"/>
</dbReference>
<dbReference type="PATRIC" id="fig|1938.6.peg.8866"/>
<dbReference type="RefSeq" id="WP_033202868.1">
    <property type="nucleotide sequence ID" value="NZ_LGUP01000420.1"/>
</dbReference>
<dbReference type="FunFam" id="3.40.50.1000:FF:000025">
    <property type="entry name" value="HAD hydrolase, family IB"/>
    <property type="match status" value="1"/>
</dbReference>
<evidence type="ECO:0000256" key="5">
    <source>
        <dbReference type="SAM" id="Phobius"/>
    </source>
</evidence>
<organism evidence="6 7">
    <name type="scientific">Streptomyces viridochromogenes</name>
    <dbReference type="NCBI Taxonomy" id="1938"/>
    <lineage>
        <taxon>Bacteria</taxon>
        <taxon>Bacillati</taxon>
        <taxon>Actinomycetota</taxon>
        <taxon>Actinomycetes</taxon>
        <taxon>Kitasatosporales</taxon>
        <taxon>Streptomycetaceae</taxon>
        <taxon>Streptomyces</taxon>
    </lineage>
</organism>